<keyword evidence="7 10" id="KW-0067">ATP-binding</keyword>
<sequence length="950" mass="102400">MAPPKGTKPPPKAHGTDIRGFFGGGPKASTSGSSQPSSSKPAPARAPQRKQTIEISDSDNDSPLVSAKQTPATTSLQKKPPQVKAESSHPVQALKRKKPTVITSSDEEDEPETVPPKKKVAVEPAPKASSSKAPARAKEPAPRKTAPPKKARDDDFVVADDDSDEEPEDRKKKVKATAAKKSPVKPAAKKSAAQTPRASVKEADEGAEDIKPKAKSNWAAMAAKKAAGPSAPGTKSIPEHADPNCLSGLSFVFTGELSAFSRDEIIEIAKRFGGRVVGQPSSKTSFVVLGSDAGPSKLTAIKKNNLKTLDEDGFLQLIATRVPDEGDEKTQKKIAKEQEVIKQAAKEMERREQKAAKSSTGPKVPVGNQLWTDRYAPSTLKEICGNKGQIEKLQLWLHDWPASLKCGFKKPGKNAMNTSKAVFISGPPGIGKTTAAHLCAKLEGFTPIELNASDARSKKIVESSTNIANTSLDGWIGGGESTNVAGIKITDKTCLIMDEVDGMSAGDRGGVGALLALIRKTKIPIICIANDRGSQKLKSLTQTAFNLPFKRPDATAIRSRILSIVFKEKMKVPANVIDQLVQGAQSDIRQVLNMLSTWRLSNDAMDFDDGKGLVKQNEKHTILSPFDITSKMLGPYLFSATSRETLGDKMELYFHDHSFMPLFIQENYLKTQPAKVRNDEGPEKLLKHLSLMDKAASSISDGDLVDSMIHGSEQHWSLMPLHAVCSTVRPASFLYGQGSGYGGPNAMCFPLWLGQNSKQNKLNRALVDIHARMRLNISGDRNDIRQSYLPSLAPHLIGPLMEQGASAIEEVIEKMDAYFLNRDDWDTMVELGLDQWKGDVVLKKIPAATKSAFTRKYNAGTHPIAFHKATDLGKVPQKLSGGAAPDLEEAYDVDDEEEDIPDPKKAIDEDDVSNDSLIKAPKKGGGASAKVAGKQKAKAKAAPKAKASAR</sequence>
<dbReference type="Gene3D" id="1.20.272.10">
    <property type="match status" value="1"/>
</dbReference>
<dbReference type="FunFam" id="1.20.272.10:FF:000005">
    <property type="entry name" value="Replication factor C subunit 1"/>
    <property type="match status" value="1"/>
</dbReference>
<dbReference type="Pfam" id="PF00533">
    <property type="entry name" value="BRCT"/>
    <property type="match status" value="1"/>
</dbReference>
<dbReference type="SUPFAM" id="SSF52113">
    <property type="entry name" value="BRCT domain"/>
    <property type="match status" value="1"/>
</dbReference>
<dbReference type="PANTHER" id="PTHR23389:SF6">
    <property type="entry name" value="REPLICATION FACTOR C SUBUNIT 1"/>
    <property type="match status" value="1"/>
</dbReference>
<evidence type="ECO:0000313" key="14">
    <source>
        <dbReference type="Proteomes" id="UP000308730"/>
    </source>
</evidence>
<dbReference type="FunFam" id="3.40.50.10190:FF:000001">
    <property type="entry name" value="Replication factor C subunit 1"/>
    <property type="match status" value="1"/>
</dbReference>
<dbReference type="PIRSF" id="PIRSF036578">
    <property type="entry name" value="RFC1"/>
    <property type="match status" value="1"/>
</dbReference>
<feature type="compositionally biased region" description="Acidic residues" evidence="11">
    <location>
        <begin position="886"/>
        <end position="900"/>
    </location>
</feature>
<keyword evidence="4" id="KW-0597">Phosphoprotein</keyword>
<feature type="compositionally biased region" description="Pro residues" evidence="11">
    <location>
        <begin position="1"/>
        <end position="12"/>
    </location>
</feature>
<dbReference type="GO" id="GO:0003677">
    <property type="term" value="F:DNA binding"/>
    <property type="evidence" value="ECO:0007669"/>
    <property type="project" value="UniProtKB-KW"/>
</dbReference>
<dbReference type="Proteomes" id="UP000308730">
    <property type="component" value="Unassembled WGS sequence"/>
</dbReference>
<dbReference type="Gene3D" id="3.40.50.10190">
    <property type="entry name" value="BRCT domain"/>
    <property type="match status" value="1"/>
</dbReference>
<dbReference type="InterPro" id="IPR003959">
    <property type="entry name" value="ATPase_AAA_core"/>
</dbReference>
<feature type="region of interest" description="Disordered" evidence="11">
    <location>
        <begin position="875"/>
        <end position="950"/>
    </location>
</feature>
<dbReference type="GO" id="GO:0006281">
    <property type="term" value="P:DNA repair"/>
    <property type="evidence" value="ECO:0007669"/>
    <property type="project" value="InterPro"/>
</dbReference>
<dbReference type="Gene3D" id="1.10.8.60">
    <property type="match status" value="1"/>
</dbReference>
<dbReference type="SMART" id="SM00382">
    <property type="entry name" value="AAA"/>
    <property type="match status" value="1"/>
</dbReference>
<keyword evidence="5 10" id="KW-0235">DNA replication</keyword>
<dbReference type="GO" id="GO:0006271">
    <property type="term" value="P:DNA strand elongation involved in DNA replication"/>
    <property type="evidence" value="ECO:0007669"/>
    <property type="project" value="UniProtKB-ARBA"/>
</dbReference>
<dbReference type="GO" id="GO:0016887">
    <property type="term" value="F:ATP hydrolysis activity"/>
    <property type="evidence" value="ECO:0007669"/>
    <property type="project" value="InterPro"/>
</dbReference>
<evidence type="ECO:0000256" key="4">
    <source>
        <dbReference type="ARBA" id="ARBA00022553"/>
    </source>
</evidence>
<dbReference type="PANTHER" id="PTHR23389">
    <property type="entry name" value="CHROMOSOME TRANSMISSION FIDELITY FACTOR 18"/>
    <property type="match status" value="1"/>
</dbReference>
<feature type="compositionally biased region" description="Low complexity" evidence="11">
    <location>
        <begin position="27"/>
        <end position="50"/>
    </location>
</feature>
<dbReference type="InterPro" id="IPR036420">
    <property type="entry name" value="BRCT_dom_sf"/>
</dbReference>
<keyword evidence="6 10" id="KW-0547">Nucleotide-binding</keyword>
<dbReference type="InterPro" id="IPR013725">
    <property type="entry name" value="DNA_replication_fac_RFC1_C"/>
</dbReference>
<evidence type="ECO:0000256" key="10">
    <source>
        <dbReference type="PIRNR" id="PIRNR036578"/>
    </source>
</evidence>
<evidence type="ECO:0000313" key="13">
    <source>
        <dbReference type="EMBL" id="THH29564.1"/>
    </source>
</evidence>
<name>A0A4S4MTJ8_9APHY</name>
<evidence type="ECO:0000256" key="9">
    <source>
        <dbReference type="ARBA" id="ARBA00023242"/>
    </source>
</evidence>
<dbReference type="SMART" id="SM00292">
    <property type="entry name" value="BRCT"/>
    <property type="match status" value="1"/>
</dbReference>
<dbReference type="SUPFAM" id="SSF52540">
    <property type="entry name" value="P-loop containing nucleoside triphosphate hydrolases"/>
    <property type="match status" value="1"/>
</dbReference>
<dbReference type="CDD" id="cd00009">
    <property type="entry name" value="AAA"/>
    <property type="match status" value="1"/>
</dbReference>
<dbReference type="AlphaFoldDB" id="A0A4S4MTJ8"/>
<evidence type="ECO:0000256" key="11">
    <source>
        <dbReference type="SAM" id="MobiDB-lite"/>
    </source>
</evidence>
<feature type="compositionally biased region" description="Low complexity" evidence="11">
    <location>
        <begin position="122"/>
        <end position="134"/>
    </location>
</feature>
<feature type="compositionally biased region" description="Low complexity" evidence="11">
    <location>
        <begin position="176"/>
        <end position="193"/>
    </location>
</feature>
<evidence type="ECO:0000256" key="1">
    <source>
        <dbReference type="ARBA" id="ARBA00004123"/>
    </source>
</evidence>
<dbReference type="InterPro" id="IPR047854">
    <property type="entry name" value="RFC_lid"/>
</dbReference>
<evidence type="ECO:0000259" key="12">
    <source>
        <dbReference type="PROSITE" id="PS50172"/>
    </source>
</evidence>
<dbReference type="GO" id="GO:0003689">
    <property type="term" value="F:DNA clamp loader activity"/>
    <property type="evidence" value="ECO:0007669"/>
    <property type="project" value="UniProtKB-UniRule"/>
</dbReference>
<evidence type="ECO:0000256" key="3">
    <source>
        <dbReference type="ARBA" id="ARBA00020401"/>
    </source>
</evidence>
<evidence type="ECO:0000256" key="2">
    <source>
        <dbReference type="ARBA" id="ARBA00006116"/>
    </source>
</evidence>
<dbReference type="InterPro" id="IPR001357">
    <property type="entry name" value="BRCT_dom"/>
</dbReference>
<dbReference type="FunFam" id="3.40.50.300:FF:000395">
    <property type="entry name" value="Replication factor C subunit 1"/>
    <property type="match status" value="1"/>
</dbReference>
<proteinExistence type="inferred from homology"/>
<dbReference type="InterPro" id="IPR012178">
    <property type="entry name" value="RFC1"/>
</dbReference>
<dbReference type="EMBL" id="SGPM01000118">
    <property type="protein sequence ID" value="THH29564.1"/>
    <property type="molecule type" value="Genomic_DNA"/>
</dbReference>
<comment type="similarity">
    <text evidence="2 10">Belongs to the activator 1 large subunit family.</text>
</comment>
<protein>
    <recommendedName>
        <fullName evidence="3 10">Replication factor C subunit 1</fullName>
    </recommendedName>
</protein>
<dbReference type="OrthoDB" id="446168at2759"/>
<dbReference type="GO" id="GO:0005634">
    <property type="term" value="C:nucleus"/>
    <property type="evidence" value="ECO:0007669"/>
    <property type="project" value="UniProtKB-SubCell"/>
</dbReference>
<evidence type="ECO:0000256" key="6">
    <source>
        <dbReference type="ARBA" id="ARBA00022741"/>
    </source>
</evidence>
<dbReference type="SUPFAM" id="SSF48019">
    <property type="entry name" value="post-AAA+ oligomerization domain-like"/>
    <property type="match status" value="1"/>
</dbReference>
<keyword evidence="9 10" id="KW-0539">Nucleus</keyword>
<reference evidence="13 14" key="1">
    <citation type="submission" date="2019-02" db="EMBL/GenBank/DDBJ databases">
        <title>Genome sequencing of the rare red list fungi Antrodiella citrinella (Flaviporus citrinellus).</title>
        <authorList>
            <person name="Buettner E."/>
            <person name="Kellner H."/>
        </authorList>
    </citation>
    <scope>NUCLEOTIDE SEQUENCE [LARGE SCALE GENOMIC DNA]</scope>
    <source>
        <strain evidence="13 14">DSM 108506</strain>
    </source>
</reference>
<dbReference type="InterPro" id="IPR003593">
    <property type="entry name" value="AAA+_ATPase"/>
</dbReference>
<feature type="compositionally biased region" description="Acidic residues" evidence="11">
    <location>
        <begin position="156"/>
        <end position="167"/>
    </location>
</feature>
<dbReference type="InterPro" id="IPR008921">
    <property type="entry name" value="DNA_pol3_clamp-load_cplx_C"/>
</dbReference>
<feature type="compositionally biased region" description="Basic residues" evidence="11">
    <location>
        <begin position="933"/>
        <end position="950"/>
    </location>
</feature>
<feature type="region of interest" description="Disordered" evidence="11">
    <location>
        <begin position="1"/>
        <end position="236"/>
    </location>
</feature>
<dbReference type="PROSITE" id="PS50172">
    <property type="entry name" value="BRCT"/>
    <property type="match status" value="1"/>
</dbReference>
<gene>
    <name evidence="13" type="ORF">EUX98_g4625</name>
</gene>
<feature type="domain" description="BRCT" evidence="12">
    <location>
        <begin position="241"/>
        <end position="321"/>
    </location>
</feature>
<dbReference type="Pfam" id="PF25361">
    <property type="entry name" value="AAA_lid_RFC1"/>
    <property type="match status" value="1"/>
</dbReference>
<feature type="compositionally biased region" description="Polar residues" evidence="11">
    <location>
        <begin position="61"/>
        <end position="77"/>
    </location>
</feature>
<feature type="compositionally biased region" description="Low complexity" evidence="11">
    <location>
        <begin position="215"/>
        <end position="235"/>
    </location>
</feature>
<evidence type="ECO:0000256" key="7">
    <source>
        <dbReference type="ARBA" id="ARBA00022840"/>
    </source>
</evidence>
<dbReference type="Pfam" id="PF00004">
    <property type="entry name" value="AAA"/>
    <property type="match status" value="1"/>
</dbReference>
<dbReference type="GO" id="GO:0005524">
    <property type="term" value="F:ATP binding"/>
    <property type="evidence" value="ECO:0007669"/>
    <property type="project" value="UniProtKB-UniRule"/>
</dbReference>
<dbReference type="Gene3D" id="3.40.50.300">
    <property type="entry name" value="P-loop containing nucleotide triphosphate hydrolases"/>
    <property type="match status" value="1"/>
</dbReference>
<keyword evidence="14" id="KW-1185">Reference proteome</keyword>
<keyword evidence="8" id="KW-0238">DNA-binding</keyword>
<accession>A0A4S4MTJ8</accession>
<dbReference type="Pfam" id="PF08519">
    <property type="entry name" value="RFC1"/>
    <property type="match status" value="1"/>
</dbReference>
<comment type="caution">
    <text evidence="13">The sequence shown here is derived from an EMBL/GenBank/DDBJ whole genome shotgun (WGS) entry which is preliminary data.</text>
</comment>
<dbReference type="GO" id="GO:0005663">
    <property type="term" value="C:DNA replication factor C complex"/>
    <property type="evidence" value="ECO:0007669"/>
    <property type="project" value="InterPro"/>
</dbReference>
<feature type="compositionally biased region" description="Basic and acidic residues" evidence="11">
    <location>
        <begin position="199"/>
        <end position="212"/>
    </location>
</feature>
<evidence type="ECO:0000256" key="8">
    <source>
        <dbReference type="ARBA" id="ARBA00023125"/>
    </source>
</evidence>
<dbReference type="FunFam" id="1.10.8.60:FF:000021">
    <property type="entry name" value="Replication factor C subunit 1"/>
    <property type="match status" value="1"/>
</dbReference>
<dbReference type="CDD" id="cd18140">
    <property type="entry name" value="HLD_clamp_RFC"/>
    <property type="match status" value="1"/>
</dbReference>
<dbReference type="InterPro" id="IPR027417">
    <property type="entry name" value="P-loop_NTPase"/>
</dbReference>
<comment type="subcellular location">
    <subcellularLocation>
        <location evidence="1 10">Nucleus</location>
    </subcellularLocation>
</comment>
<organism evidence="13 14">
    <name type="scientific">Antrodiella citrinella</name>
    <dbReference type="NCBI Taxonomy" id="2447956"/>
    <lineage>
        <taxon>Eukaryota</taxon>
        <taxon>Fungi</taxon>
        <taxon>Dikarya</taxon>
        <taxon>Basidiomycota</taxon>
        <taxon>Agaricomycotina</taxon>
        <taxon>Agaricomycetes</taxon>
        <taxon>Polyporales</taxon>
        <taxon>Steccherinaceae</taxon>
        <taxon>Antrodiella</taxon>
    </lineage>
</organism>
<evidence type="ECO:0000256" key="5">
    <source>
        <dbReference type="ARBA" id="ARBA00022705"/>
    </source>
</evidence>